<sequence length="466" mass="50790" precursor="true">MRIKQTFTKLSLIAMFGASLAVAPALSYAEEEIALDSTAAVVNGGIILESDLDRHTSELMQNYKAHGAQVDELTARRQALQSLITRSLILQLASGNGADIPDMQLDSILKQTALRNNTTPEKILASYGNISEAQARQKFKEDYLINEVRRSSVRQRINISDSEINTYAKALKERGSVEPMYHIGQVVIPLSSNPTEQEYRRAQANAQKALKDLRGGANVDEVAAQYAVNSQSADLGYLPETAIPLPFLPALIKAKPGDVVGPFRSAVGMHILKLYDVTKNAITPVKTYRASHILIKTSIIFSDEAAIAKLNSIMDDVKAGKMTFAEAAKKYSEDPGSAVQGGDLGYQSLDAFDPGFAAGIAALSVGQYSEPVKSSYGWHIIHLDDVKIDKDSLNAYKDKAASLIFEREFAEAVAYWERGLRESAYIHVIDPELVRAGAGIEMDNTTSSQPVQNKDGKISQGSVYMN</sequence>
<dbReference type="InterPro" id="IPR050280">
    <property type="entry name" value="OMP_Chaperone_SurA"/>
</dbReference>
<evidence type="ECO:0000256" key="3">
    <source>
        <dbReference type="ARBA" id="ARBA00022764"/>
    </source>
</evidence>
<dbReference type="InterPro" id="IPR046357">
    <property type="entry name" value="PPIase_dom_sf"/>
</dbReference>
<proteinExistence type="inferred from homology"/>
<dbReference type="STRING" id="83771.SAMN02910357_01771"/>
<dbReference type="Pfam" id="PF09312">
    <property type="entry name" value="SurA_N"/>
    <property type="match status" value="1"/>
</dbReference>
<evidence type="ECO:0000256" key="5">
    <source>
        <dbReference type="ARBA" id="ARBA00023186"/>
    </source>
</evidence>
<comment type="subcellular location">
    <subcellularLocation>
        <location evidence="7">Periplasm</location>
    </subcellularLocation>
    <text evidence="7">Is capable of associating with the outer membrane.</text>
</comment>
<organism evidence="10 11">
    <name type="scientific">Succinivibrio dextrinosolvens DSM 3072</name>
    <dbReference type="NCBI Taxonomy" id="1123324"/>
    <lineage>
        <taxon>Bacteria</taxon>
        <taxon>Pseudomonadati</taxon>
        <taxon>Pseudomonadota</taxon>
        <taxon>Gammaproteobacteria</taxon>
        <taxon>Aeromonadales</taxon>
        <taxon>Succinivibrionaceae</taxon>
        <taxon>Succinivibrio</taxon>
    </lineage>
</organism>
<keyword evidence="6 7" id="KW-0413">Isomerase</keyword>
<dbReference type="Pfam" id="PF00639">
    <property type="entry name" value="Rotamase"/>
    <property type="match status" value="2"/>
</dbReference>
<keyword evidence="3 7" id="KW-0574">Periplasm</keyword>
<dbReference type="EMBL" id="FUXX01000010">
    <property type="protein sequence ID" value="SKA60297.1"/>
    <property type="molecule type" value="Genomic_DNA"/>
</dbReference>
<accession>A0A1T4V5R9</accession>
<dbReference type="HAMAP" id="MF_01183">
    <property type="entry name" value="Chaperone_SurA"/>
    <property type="match status" value="1"/>
</dbReference>
<comment type="domain">
    <text evidence="7">The PPIase activity resides only in the second parvulin domain. The N-terminal region and the C-terminal tail are necessary and sufficient for the chaperone activity of SurA. The PPIase activity is dispensable for SurA to function as a chaperone. The N-terminal region and the C-terminal tail are also required for porin recognition.</text>
</comment>
<keyword evidence="11" id="KW-1185">Reference proteome</keyword>
<dbReference type="GO" id="GO:0043165">
    <property type="term" value="P:Gram-negative-bacterium-type cell outer membrane assembly"/>
    <property type="evidence" value="ECO:0007669"/>
    <property type="project" value="InterPro"/>
</dbReference>
<evidence type="ECO:0000256" key="2">
    <source>
        <dbReference type="ARBA" id="ARBA00022737"/>
    </source>
</evidence>
<dbReference type="Gene3D" id="1.10.4030.10">
    <property type="entry name" value="Porin chaperone SurA, peptide-binding domain"/>
    <property type="match status" value="1"/>
</dbReference>
<evidence type="ECO:0000256" key="8">
    <source>
        <dbReference type="SAM" id="MobiDB-lite"/>
    </source>
</evidence>
<reference evidence="11" key="1">
    <citation type="submission" date="2017-02" db="EMBL/GenBank/DDBJ databases">
        <authorList>
            <person name="Varghese N."/>
            <person name="Submissions S."/>
        </authorList>
    </citation>
    <scope>NUCLEOTIDE SEQUENCE [LARGE SCALE GENOMIC DNA]</scope>
    <source>
        <strain evidence="11">DSM 3072</strain>
    </source>
</reference>
<dbReference type="GO" id="GO:0051082">
    <property type="term" value="F:unfolded protein binding"/>
    <property type="evidence" value="ECO:0007669"/>
    <property type="project" value="UniProtKB-UniRule"/>
</dbReference>
<feature type="domain" description="PpiC" evidence="9">
    <location>
        <begin position="285"/>
        <end position="385"/>
    </location>
</feature>
<dbReference type="RefSeq" id="WP_078928391.1">
    <property type="nucleotide sequence ID" value="NZ_FUXX01000010.1"/>
</dbReference>
<dbReference type="GO" id="GO:0050821">
    <property type="term" value="P:protein stabilization"/>
    <property type="evidence" value="ECO:0007669"/>
    <property type="project" value="InterPro"/>
</dbReference>
<dbReference type="PANTHER" id="PTHR47637">
    <property type="entry name" value="CHAPERONE SURA"/>
    <property type="match status" value="1"/>
</dbReference>
<evidence type="ECO:0000256" key="4">
    <source>
        <dbReference type="ARBA" id="ARBA00023110"/>
    </source>
</evidence>
<feature type="region of interest" description="Disordered" evidence="8">
    <location>
        <begin position="444"/>
        <end position="466"/>
    </location>
</feature>
<comment type="function">
    <text evidence="7">Chaperone involved in the correct folding and assembly of outer membrane proteins. Recognizes specific patterns of aromatic residues and the orientation of their side chains, which are found more frequently in integral outer membrane proteins. May act in both early periplasmic and late outer membrane-associated steps of protein maturation.</text>
</comment>
<dbReference type="SUPFAM" id="SSF54534">
    <property type="entry name" value="FKBP-like"/>
    <property type="match status" value="2"/>
</dbReference>
<dbReference type="GO" id="GO:0042277">
    <property type="term" value="F:peptide binding"/>
    <property type="evidence" value="ECO:0007669"/>
    <property type="project" value="InterPro"/>
</dbReference>
<dbReference type="InterPro" id="IPR000297">
    <property type="entry name" value="PPIase_PpiC"/>
</dbReference>
<evidence type="ECO:0000256" key="7">
    <source>
        <dbReference type="HAMAP-Rule" id="MF_01183"/>
    </source>
</evidence>
<keyword evidence="5 7" id="KW-0143">Chaperone</keyword>
<evidence type="ECO:0000313" key="11">
    <source>
        <dbReference type="Proteomes" id="UP000242432"/>
    </source>
</evidence>
<dbReference type="SUPFAM" id="SSF109998">
    <property type="entry name" value="Triger factor/SurA peptide-binding domain-like"/>
    <property type="match status" value="1"/>
</dbReference>
<dbReference type="GO" id="GO:0003755">
    <property type="term" value="F:peptidyl-prolyl cis-trans isomerase activity"/>
    <property type="evidence" value="ECO:0007669"/>
    <property type="project" value="UniProtKB-UniRule"/>
</dbReference>
<name>A0A1T4V5R9_9GAMM</name>
<dbReference type="PROSITE" id="PS50198">
    <property type="entry name" value="PPIC_PPIASE_2"/>
    <property type="match status" value="2"/>
</dbReference>
<dbReference type="InterPro" id="IPR023034">
    <property type="entry name" value="PPIase_SurA"/>
</dbReference>
<dbReference type="GO" id="GO:0006457">
    <property type="term" value="P:protein folding"/>
    <property type="evidence" value="ECO:0007669"/>
    <property type="project" value="UniProtKB-UniRule"/>
</dbReference>
<dbReference type="PANTHER" id="PTHR47637:SF1">
    <property type="entry name" value="CHAPERONE SURA"/>
    <property type="match status" value="1"/>
</dbReference>
<evidence type="ECO:0000256" key="6">
    <source>
        <dbReference type="ARBA" id="ARBA00023235"/>
    </source>
</evidence>
<dbReference type="InterPro" id="IPR015391">
    <property type="entry name" value="SurA_N"/>
</dbReference>
<dbReference type="PROSITE" id="PS01096">
    <property type="entry name" value="PPIC_PPIASE_1"/>
    <property type="match status" value="1"/>
</dbReference>
<dbReference type="Gene3D" id="3.10.50.40">
    <property type="match status" value="2"/>
</dbReference>
<evidence type="ECO:0000259" key="9">
    <source>
        <dbReference type="PROSITE" id="PS50198"/>
    </source>
</evidence>
<dbReference type="EC" id="5.2.1.8" evidence="7"/>
<dbReference type="GO" id="GO:0030288">
    <property type="term" value="C:outer membrane-bounded periplasmic space"/>
    <property type="evidence" value="ECO:0007669"/>
    <property type="project" value="InterPro"/>
</dbReference>
<feature type="domain" description="PpiC" evidence="9">
    <location>
        <begin position="178"/>
        <end position="276"/>
    </location>
</feature>
<dbReference type="InterPro" id="IPR023058">
    <property type="entry name" value="PPIase_PpiC_CS"/>
</dbReference>
<dbReference type="Proteomes" id="UP000242432">
    <property type="component" value="Unassembled WGS sequence"/>
</dbReference>
<gene>
    <name evidence="7" type="primary">surA</name>
    <name evidence="10" type="ORF">SAMN02745213_00860</name>
</gene>
<dbReference type="AlphaFoldDB" id="A0A1T4V5R9"/>
<keyword evidence="1 7" id="KW-0732">Signal</keyword>
<protein>
    <recommendedName>
        <fullName evidence="7">Chaperone SurA</fullName>
    </recommendedName>
    <alternativeName>
        <fullName evidence="7">Peptidyl-prolyl cis-trans isomerase SurA</fullName>
        <shortName evidence="7">PPIase SurA</shortName>
        <ecNumber evidence="7">5.2.1.8</ecNumber>
    </alternativeName>
    <alternativeName>
        <fullName evidence="7">Rotamase SurA</fullName>
    </alternativeName>
</protein>
<comment type="catalytic activity">
    <reaction evidence="7">
        <text>[protein]-peptidylproline (omega=180) = [protein]-peptidylproline (omega=0)</text>
        <dbReference type="Rhea" id="RHEA:16237"/>
        <dbReference type="Rhea" id="RHEA-COMP:10747"/>
        <dbReference type="Rhea" id="RHEA-COMP:10748"/>
        <dbReference type="ChEBI" id="CHEBI:83833"/>
        <dbReference type="ChEBI" id="CHEBI:83834"/>
        <dbReference type="EC" id="5.2.1.8"/>
    </reaction>
</comment>
<feature type="chain" id="PRO_5013415283" description="Chaperone SurA" evidence="7">
    <location>
        <begin position="30"/>
        <end position="466"/>
    </location>
</feature>
<dbReference type="InterPro" id="IPR027304">
    <property type="entry name" value="Trigger_fact/SurA_dom_sf"/>
</dbReference>
<feature type="signal peptide" evidence="7">
    <location>
        <begin position="1"/>
        <end position="29"/>
    </location>
</feature>
<evidence type="ECO:0000256" key="1">
    <source>
        <dbReference type="ARBA" id="ARBA00022729"/>
    </source>
</evidence>
<evidence type="ECO:0000313" key="10">
    <source>
        <dbReference type="EMBL" id="SKA60297.1"/>
    </source>
</evidence>
<keyword evidence="4 7" id="KW-0697">Rotamase</keyword>
<keyword evidence="2 7" id="KW-0677">Repeat</keyword>